<gene>
    <name evidence="2" type="ORF">Purlil1_12728</name>
</gene>
<protein>
    <recommendedName>
        <fullName evidence="4">Chromo domain-containing protein</fullName>
    </recommendedName>
</protein>
<organism evidence="2 3">
    <name type="scientific">Purpureocillium lilacinum</name>
    <name type="common">Paecilomyces lilacinus</name>
    <dbReference type="NCBI Taxonomy" id="33203"/>
    <lineage>
        <taxon>Eukaryota</taxon>
        <taxon>Fungi</taxon>
        <taxon>Dikarya</taxon>
        <taxon>Ascomycota</taxon>
        <taxon>Pezizomycotina</taxon>
        <taxon>Sordariomycetes</taxon>
        <taxon>Hypocreomycetidae</taxon>
        <taxon>Hypocreales</taxon>
        <taxon>Ophiocordycipitaceae</taxon>
        <taxon>Purpureocillium</taxon>
    </lineage>
</organism>
<comment type="caution">
    <text evidence="2">The sequence shown here is derived from an EMBL/GenBank/DDBJ whole genome shotgun (WGS) entry which is preliminary data.</text>
</comment>
<reference evidence="2 3" key="1">
    <citation type="journal article" date="2024" name="Microbiol. Resour. Announc.">
        <title>Genome annotations for the ascomycete fungi Trichoderma harzianum, Trichoderma aggressivum, and Purpureocillium lilacinum.</title>
        <authorList>
            <person name="Beijen E.P.W."/>
            <person name="Ohm R.A."/>
        </authorList>
    </citation>
    <scope>NUCLEOTIDE SEQUENCE [LARGE SCALE GENOMIC DNA]</scope>
    <source>
        <strain evidence="2 3">CBS 150709</strain>
    </source>
</reference>
<evidence type="ECO:0000313" key="2">
    <source>
        <dbReference type="EMBL" id="KAK4075217.1"/>
    </source>
</evidence>
<feature type="region of interest" description="Disordered" evidence="1">
    <location>
        <begin position="246"/>
        <end position="301"/>
    </location>
</feature>
<accession>A0ABR0BG32</accession>
<name>A0ABR0BG32_PURLI</name>
<feature type="region of interest" description="Disordered" evidence="1">
    <location>
        <begin position="129"/>
        <end position="154"/>
    </location>
</feature>
<evidence type="ECO:0000256" key="1">
    <source>
        <dbReference type="SAM" id="MobiDB-lite"/>
    </source>
</evidence>
<evidence type="ECO:0000313" key="3">
    <source>
        <dbReference type="Proteomes" id="UP001287286"/>
    </source>
</evidence>
<proteinExistence type="predicted"/>
<dbReference type="Proteomes" id="UP001287286">
    <property type="component" value="Unassembled WGS sequence"/>
</dbReference>
<evidence type="ECO:0008006" key="4">
    <source>
        <dbReference type="Google" id="ProtNLM"/>
    </source>
</evidence>
<keyword evidence="3" id="KW-1185">Reference proteome</keyword>
<sequence length="430" mass="48212">MSIRVTETGLALWPKYVEIGPHRAHGADSVETWRAGHGLCAKRVASARPDATCDVVLRRQTCGGAAVLHLSSFVTFVTLNLFIPPPVESPHAAQRLVDAMALPPTAVSHLAFSGRDRLAIDAGISHRKPSPISRPCRVPRVGTPRVSRGRHEFHSHASSTSLVAGVDDAFPERLSCGGVDELRDTSMASLQRIETHEYEGSDAQARRTMLWLFACGRRKISEFHIAKTREGQAALGTYWHMQESKLSKGQGTRQLSGLKRQRRAAPEKWLESAGAMTPPRERAFPAPSHPADPYATPPDDERGELEAVVSHKVHRSGRATWIKLECRRVSGKKRWETWEWEVEVQRTDNAAVLTYWYHVRRPQVTSRYFQIVGHVGEGERLCFKVQWVGYTACRDVKGGLVDVTLEPAIKVKNEYYDEYCRYASVHKLEI</sequence>
<dbReference type="EMBL" id="JAWRVI010000127">
    <property type="protein sequence ID" value="KAK4075217.1"/>
    <property type="molecule type" value="Genomic_DNA"/>
</dbReference>